<reference evidence="7 8" key="1">
    <citation type="submission" date="2024-01" db="EMBL/GenBank/DDBJ databases">
        <title>The genomes of 5 underutilized Papilionoideae crops provide insights into root nodulation and disease resistanc.</title>
        <authorList>
            <person name="Jiang F."/>
        </authorList>
    </citation>
    <scope>NUCLEOTIDE SEQUENCE [LARGE SCALE GENOMIC DNA]</scope>
    <source>
        <strain evidence="7">JINMINGXINNONG_FW02</strain>
        <tissue evidence="7">Leaves</tissue>
    </source>
</reference>
<dbReference type="InterPro" id="IPR044807">
    <property type="entry name" value="DRIP1-like"/>
</dbReference>
<keyword evidence="1" id="KW-0479">Metal-binding</keyword>
<dbReference type="AlphaFoldDB" id="A0AAN9R7P8"/>
<keyword evidence="2 4" id="KW-0863">Zinc-finger</keyword>
<dbReference type="PROSITE" id="PS00518">
    <property type="entry name" value="ZF_RING_1"/>
    <property type="match status" value="1"/>
</dbReference>
<organism evidence="7 8">
    <name type="scientific">Phaseolus coccineus</name>
    <name type="common">Scarlet runner bean</name>
    <name type="synonym">Phaseolus multiflorus</name>
    <dbReference type="NCBI Taxonomy" id="3886"/>
    <lineage>
        <taxon>Eukaryota</taxon>
        <taxon>Viridiplantae</taxon>
        <taxon>Streptophyta</taxon>
        <taxon>Embryophyta</taxon>
        <taxon>Tracheophyta</taxon>
        <taxon>Spermatophyta</taxon>
        <taxon>Magnoliopsida</taxon>
        <taxon>eudicotyledons</taxon>
        <taxon>Gunneridae</taxon>
        <taxon>Pentapetalae</taxon>
        <taxon>rosids</taxon>
        <taxon>fabids</taxon>
        <taxon>Fabales</taxon>
        <taxon>Fabaceae</taxon>
        <taxon>Papilionoideae</taxon>
        <taxon>50 kb inversion clade</taxon>
        <taxon>NPAAA clade</taxon>
        <taxon>indigoferoid/millettioid clade</taxon>
        <taxon>Phaseoleae</taxon>
        <taxon>Phaseolus</taxon>
    </lineage>
</organism>
<dbReference type="GO" id="GO:0004842">
    <property type="term" value="F:ubiquitin-protein transferase activity"/>
    <property type="evidence" value="ECO:0007669"/>
    <property type="project" value="InterPro"/>
</dbReference>
<evidence type="ECO:0000313" key="7">
    <source>
        <dbReference type="EMBL" id="KAK7356898.1"/>
    </source>
</evidence>
<dbReference type="Gene3D" id="3.10.20.90">
    <property type="entry name" value="Phosphatidylinositol 3-kinase Catalytic Subunit, Chain A, domain 1"/>
    <property type="match status" value="1"/>
</dbReference>
<evidence type="ECO:0000313" key="8">
    <source>
        <dbReference type="Proteomes" id="UP001374584"/>
    </source>
</evidence>
<evidence type="ECO:0000256" key="1">
    <source>
        <dbReference type="ARBA" id="ARBA00022723"/>
    </source>
</evidence>
<dbReference type="SUPFAM" id="SSF57850">
    <property type="entry name" value="RING/U-box"/>
    <property type="match status" value="1"/>
</dbReference>
<evidence type="ECO:0000256" key="4">
    <source>
        <dbReference type="PROSITE-ProRule" id="PRU00175"/>
    </source>
</evidence>
<feature type="compositionally biased region" description="Acidic residues" evidence="5">
    <location>
        <begin position="162"/>
        <end position="175"/>
    </location>
</feature>
<dbReference type="Gene3D" id="3.30.40.10">
    <property type="entry name" value="Zinc/RING finger domain, C3HC4 (zinc finger)"/>
    <property type="match status" value="1"/>
</dbReference>
<feature type="compositionally biased region" description="Low complexity" evidence="5">
    <location>
        <begin position="301"/>
        <end position="314"/>
    </location>
</feature>
<feature type="region of interest" description="Disordered" evidence="5">
    <location>
        <begin position="158"/>
        <end position="180"/>
    </location>
</feature>
<name>A0AAN9R7P8_PHACN</name>
<comment type="caution">
    <text evidence="7">The sequence shown here is derived from an EMBL/GenBank/DDBJ whole genome shotgun (WGS) entry which is preliminary data.</text>
</comment>
<dbReference type="PANTHER" id="PTHR46293">
    <property type="entry name" value="E3 UBIQUITIN PROTEIN LIGASE DRIP1"/>
    <property type="match status" value="1"/>
</dbReference>
<dbReference type="Proteomes" id="UP001374584">
    <property type="component" value="Unassembled WGS sequence"/>
</dbReference>
<sequence>MFVHTSVSFSETDIKTIAMTKELLKVNLTKLSEAVTCKLCNKWLRNAATITECCHSFCRECIEKKLIDEKLNHCPVCNTDLGCSPLDKLRSDTRKQDLRDKIFPFEDRNDKEPSSKLIAKIKKNFVSSLKPKREISKAGFRKVVIAEEPDLSAPKLDKVEDAKEDENQGEAEFGEEAATIGSARRAKAAARIKFICSAQPPGQEKTDGDQPRVENSSGTLKIRIPNFSKPNTELRNEKVDLFEPLNCLVEAGRKRKSRSNSTMQDNGVTSVHVHSNDDDPQVDMVAIDNHSHRTDGNQNESIPSSSDSVKPVVSTKEKRPKISEDLNFPAPAEIDSDTESSKEFGPIWFCLVAAEENKGSAPLPQLSSCYLRVKDSSVTVSYIKKYLVKKLGLASETEVDITLQGLPVLSSLQLKTLVDVWLQTVPKNDILTSFGSSAKDFIMVLSYGRKANPSNYLPCS</sequence>
<evidence type="ECO:0000256" key="2">
    <source>
        <dbReference type="ARBA" id="ARBA00022771"/>
    </source>
</evidence>
<dbReference type="PROSITE" id="PS50089">
    <property type="entry name" value="ZF_RING_2"/>
    <property type="match status" value="1"/>
</dbReference>
<feature type="compositionally biased region" description="Polar residues" evidence="5">
    <location>
        <begin position="259"/>
        <end position="273"/>
    </location>
</feature>
<evidence type="ECO:0000259" key="6">
    <source>
        <dbReference type="PROSITE" id="PS50089"/>
    </source>
</evidence>
<accession>A0AAN9R7P8</accession>
<feature type="region of interest" description="Disordered" evidence="5">
    <location>
        <begin position="197"/>
        <end position="216"/>
    </location>
</feature>
<dbReference type="InterPro" id="IPR017907">
    <property type="entry name" value="Znf_RING_CS"/>
</dbReference>
<proteinExistence type="predicted"/>
<feature type="domain" description="RING-type" evidence="6">
    <location>
        <begin position="37"/>
        <end position="78"/>
    </location>
</feature>
<keyword evidence="3" id="KW-0862">Zinc</keyword>
<keyword evidence="8" id="KW-1185">Reference proteome</keyword>
<protein>
    <recommendedName>
        <fullName evidence="6">RING-type domain-containing protein</fullName>
    </recommendedName>
</protein>
<gene>
    <name evidence="7" type="ORF">VNO80_16178</name>
</gene>
<evidence type="ECO:0000256" key="5">
    <source>
        <dbReference type="SAM" id="MobiDB-lite"/>
    </source>
</evidence>
<dbReference type="InterPro" id="IPR013083">
    <property type="entry name" value="Znf_RING/FYVE/PHD"/>
</dbReference>
<feature type="region of interest" description="Disordered" evidence="5">
    <location>
        <begin position="253"/>
        <end position="320"/>
    </location>
</feature>
<dbReference type="SMART" id="SM00184">
    <property type="entry name" value="RING"/>
    <property type="match status" value="1"/>
</dbReference>
<dbReference type="EMBL" id="JAYMYR010000006">
    <property type="protein sequence ID" value="KAK7356898.1"/>
    <property type="molecule type" value="Genomic_DNA"/>
</dbReference>
<evidence type="ECO:0000256" key="3">
    <source>
        <dbReference type="ARBA" id="ARBA00022833"/>
    </source>
</evidence>
<dbReference type="Pfam" id="PF13923">
    <property type="entry name" value="zf-C3HC4_2"/>
    <property type="match status" value="1"/>
</dbReference>
<dbReference type="GO" id="GO:0008270">
    <property type="term" value="F:zinc ion binding"/>
    <property type="evidence" value="ECO:0007669"/>
    <property type="project" value="UniProtKB-KW"/>
</dbReference>
<dbReference type="InterPro" id="IPR001841">
    <property type="entry name" value="Znf_RING"/>
</dbReference>
<dbReference type="PANTHER" id="PTHR46293:SF3">
    <property type="entry name" value="E3 UBIQUITIN PROTEIN LIGASE DRIPH-RELATED"/>
    <property type="match status" value="1"/>
</dbReference>